<keyword evidence="6" id="KW-0132">Cell division</keyword>
<keyword evidence="11" id="KW-0131">Cell cycle</keyword>
<gene>
    <name evidence="18" type="ORF">ENL41_03755</name>
</gene>
<keyword evidence="7" id="KW-0547">Nucleotide-binding</keyword>
<evidence type="ECO:0000256" key="9">
    <source>
        <dbReference type="ARBA" id="ARBA00022960"/>
    </source>
</evidence>
<dbReference type="InterPro" id="IPR050061">
    <property type="entry name" value="MurCDEF_pg_biosynth"/>
</dbReference>
<keyword evidence="4" id="KW-0963">Cytoplasm</keyword>
<dbReference type="NCBIfam" id="TIGR01082">
    <property type="entry name" value="murC"/>
    <property type="match status" value="1"/>
</dbReference>
<evidence type="ECO:0000256" key="4">
    <source>
        <dbReference type="ARBA" id="ARBA00022490"/>
    </source>
</evidence>
<dbReference type="InterPro" id="IPR005758">
    <property type="entry name" value="UDP-N-AcMur_Ala_ligase_MurC"/>
</dbReference>
<accession>A0A7C5I583</accession>
<dbReference type="GO" id="GO:0008360">
    <property type="term" value="P:regulation of cell shape"/>
    <property type="evidence" value="ECO:0007669"/>
    <property type="project" value="UniProtKB-KW"/>
</dbReference>
<dbReference type="SUPFAM" id="SSF53244">
    <property type="entry name" value="MurD-like peptide ligases, peptide-binding domain"/>
    <property type="match status" value="1"/>
</dbReference>
<dbReference type="EMBL" id="DRTV01000265">
    <property type="protein sequence ID" value="HHF58521.1"/>
    <property type="molecule type" value="Genomic_DNA"/>
</dbReference>
<dbReference type="SUPFAM" id="SSF51984">
    <property type="entry name" value="MurCD N-terminal domain"/>
    <property type="match status" value="1"/>
</dbReference>
<keyword evidence="12" id="KW-0961">Cell wall biogenesis/degradation</keyword>
<dbReference type="InterPro" id="IPR013221">
    <property type="entry name" value="Mur_ligase_cen"/>
</dbReference>
<dbReference type="HAMAP" id="MF_00046">
    <property type="entry name" value="MurC"/>
    <property type="match status" value="1"/>
</dbReference>
<comment type="pathway">
    <text evidence="2">Cell wall biogenesis; peptidoglycan biosynthesis.</text>
</comment>
<evidence type="ECO:0000256" key="6">
    <source>
        <dbReference type="ARBA" id="ARBA00022618"/>
    </source>
</evidence>
<dbReference type="InterPro" id="IPR000713">
    <property type="entry name" value="Mur_ligase_N"/>
</dbReference>
<keyword evidence="10" id="KW-0573">Peptidoglycan synthesis</keyword>
<name>A0A7C5I583_UNCW3</name>
<dbReference type="AlphaFoldDB" id="A0A7C5I583"/>
<feature type="domain" description="Mur ligase central" evidence="17">
    <location>
        <begin position="99"/>
        <end position="276"/>
    </location>
</feature>
<evidence type="ECO:0000256" key="5">
    <source>
        <dbReference type="ARBA" id="ARBA00022598"/>
    </source>
</evidence>
<dbReference type="GO" id="GO:0051301">
    <property type="term" value="P:cell division"/>
    <property type="evidence" value="ECO:0007669"/>
    <property type="project" value="UniProtKB-KW"/>
</dbReference>
<dbReference type="GO" id="GO:0005737">
    <property type="term" value="C:cytoplasm"/>
    <property type="evidence" value="ECO:0007669"/>
    <property type="project" value="UniProtKB-SubCell"/>
</dbReference>
<dbReference type="Proteomes" id="UP000886014">
    <property type="component" value="Unassembled WGS sequence"/>
</dbReference>
<evidence type="ECO:0000256" key="13">
    <source>
        <dbReference type="ARBA" id="ARBA00047833"/>
    </source>
</evidence>
<dbReference type="GO" id="GO:0009252">
    <property type="term" value="P:peptidoglycan biosynthetic process"/>
    <property type="evidence" value="ECO:0007669"/>
    <property type="project" value="UniProtKB-UniRule"/>
</dbReference>
<keyword evidence="8" id="KW-0067">ATP-binding</keyword>
<feature type="non-terminal residue" evidence="18">
    <location>
        <position position="1"/>
    </location>
</feature>
<keyword evidence="5 18" id="KW-0436">Ligase</keyword>
<dbReference type="Gene3D" id="3.40.50.720">
    <property type="entry name" value="NAD(P)-binding Rossmann-like Domain"/>
    <property type="match status" value="1"/>
</dbReference>
<protein>
    <recommendedName>
        <fullName evidence="3 14">UDP-N-acetylmuramate--L-alanine ligase</fullName>
        <ecNumber evidence="3 14">6.3.2.8</ecNumber>
    </recommendedName>
</protein>
<dbReference type="PANTHER" id="PTHR43445:SF3">
    <property type="entry name" value="UDP-N-ACETYLMURAMATE--L-ALANINE LIGASE"/>
    <property type="match status" value="1"/>
</dbReference>
<dbReference type="Pfam" id="PF01225">
    <property type="entry name" value="Mur_ligase"/>
    <property type="match status" value="1"/>
</dbReference>
<reference evidence="18" key="1">
    <citation type="journal article" date="2020" name="mSystems">
        <title>Genome- and Community-Level Interaction Insights into Carbon Utilization and Element Cycling Functions of Hydrothermarchaeota in Hydrothermal Sediment.</title>
        <authorList>
            <person name="Zhou Z."/>
            <person name="Liu Y."/>
            <person name="Xu W."/>
            <person name="Pan J."/>
            <person name="Luo Z.H."/>
            <person name="Li M."/>
        </authorList>
    </citation>
    <scope>NUCLEOTIDE SEQUENCE [LARGE SCALE GENOMIC DNA]</scope>
    <source>
        <strain evidence="18">HyVt-94</strain>
    </source>
</reference>
<feature type="domain" description="Mur ligase C-terminal" evidence="16">
    <location>
        <begin position="300"/>
        <end position="430"/>
    </location>
</feature>
<evidence type="ECO:0000313" key="18">
    <source>
        <dbReference type="EMBL" id="HHF58521.1"/>
    </source>
</evidence>
<evidence type="ECO:0000256" key="14">
    <source>
        <dbReference type="NCBIfam" id="TIGR01082"/>
    </source>
</evidence>
<dbReference type="PANTHER" id="PTHR43445">
    <property type="entry name" value="UDP-N-ACETYLMURAMATE--L-ALANINE LIGASE-RELATED"/>
    <property type="match status" value="1"/>
</dbReference>
<dbReference type="GO" id="GO:0008763">
    <property type="term" value="F:UDP-N-acetylmuramate-L-alanine ligase activity"/>
    <property type="evidence" value="ECO:0007669"/>
    <property type="project" value="UniProtKB-UniRule"/>
</dbReference>
<organism evidence="18">
    <name type="scientific">candidate division WOR-3 bacterium</name>
    <dbReference type="NCBI Taxonomy" id="2052148"/>
    <lineage>
        <taxon>Bacteria</taxon>
        <taxon>Bacteria division WOR-3</taxon>
    </lineage>
</organism>
<evidence type="ECO:0000256" key="8">
    <source>
        <dbReference type="ARBA" id="ARBA00022840"/>
    </source>
</evidence>
<sequence length="443" mass="48973">GIGGAGMSGIAEVMHNMGFDITGSDLKKSEITVYLESLGIKISYGHSPENVKGAEVIVISTAIPENNPEVIAAKEKGIPVIKRAEMLAELMRMKYSVAVSGAHGKTTTTSMIAAIMETAGLDPTVVVGGKIIGARSGAKLGRSDYLVAEADESDMSFLKLFPTVAVITNIDEEHLDTYKNFENIKKAFVEFANKVPFYGCVILNLDNEGAREILSFIKRRKITYGLTKQAEIEARNIELENMGSRFSIYYRRKKAVDVHLNVPGVHNILNALASFTTGLELDIPPLVIKEGLENFKGVGRRFEIKGSKNGVIVVDDYGHHPNEILTTLETARKFHDGRIVVVFQPHRYTRTYYLHEKFGPVFLNADVLVITEIYPAGEKPIEGITAELIYNAVKKSGHRDVHYIPKTKDIIKFLHETLREGDLLLTLGAGNIYKIGERILEDI</sequence>
<dbReference type="InterPro" id="IPR036615">
    <property type="entry name" value="Mur_ligase_C_dom_sf"/>
</dbReference>
<dbReference type="Pfam" id="PF02875">
    <property type="entry name" value="Mur_ligase_C"/>
    <property type="match status" value="1"/>
</dbReference>
<dbReference type="SUPFAM" id="SSF53623">
    <property type="entry name" value="MurD-like peptide ligases, catalytic domain"/>
    <property type="match status" value="1"/>
</dbReference>
<evidence type="ECO:0000256" key="2">
    <source>
        <dbReference type="ARBA" id="ARBA00004752"/>
    </source>
</evidence>
<evidence type="ECO:0000259" key="16">
    <source>
        <dbReference type="Pfam" id="PF02875"/>
    </source>
</evidence>
<evidence type="ECO:0000256" key="7">
    <source>
        <dbReference type="ARBA" id="ARBA00022741"/>
    </source>
</evidence>
<dbReference type="Pfam" id="PF08245">
    <property type="entry name" value="Mur_ligase_M"/>
    <property type="match status" value="1"/>
</dbReference>
<evidence type="ECO:0000259" key="17">
    <source>
        <dbReference type="Pfam" id="PF08245"/>
    </source>
</evidence>
<comment type="subcellular location">
    <subcellularLocation>
        <location evidence="1">Cytoplasm</location>
    </subcellularLocation>
</comment>
<dbReference type="GO" id="GO:0071555">
    <property type="term" value="P:cell wall organization"/>
    <property type="evidence" value="ECO:0007669"/>
    <property type="project" value="UniProtKB-KW"/>
</dbReference>
<evidence type="ECO:0000256" key="11">
    <source>
        <dbReference type="ARBA" id="ARBA00023306"/>
    </source>
</evidence>
<feature type="domain" description="Mur ligase N-terminal catalytic" evidence="15">
    <location>
        <begin position="1"/>
        <end position="95"/>
    </location>
</feature>
<evidence type="ECO:0000256" key="12">
    <source>
        <dbReference type="ARBA" id="ARBA00023316"/>
    </source>
</evidence>
<dbReference type="Gene3D" id="3.40.1190.10">
    <property type="entry name" value="Mur-like, catalytic domain"/>
    <property type="match status" value="1"/>
</dbReference>
<dbReference type="InterPro" id="IPR036565">
    <property type="entry name" value="Mur-like_cat_sf"/>
</dbReference>
<comment type="catalytic activity">
    <reaction evidence="13">
        <text>UDP-N-acetyl-alpha-D-muramate + L-alanine + ATP = UDP-N-acetyl-alpha-D-muramoyl-L-alanine + ADP + phosphate + H(+)</text>
        <dbReference type="Rhea" id="RHEA:23372"/>
        <dbReference type="ChEBI" id="CHEBI:15378"/>
        <dbReference type="ChEBI" id="CHEBI:30616"/>
        <dbReference type="ChEBI" id="CHEBI:43474"/>
        <dbReference type="ChEBI" id="CHEBI:57972"/>
        <dbReference type="ChEBI" id="CHEBI:70757"/>
        <dbReference type="ChEBI" id="CHEBI:83898"/>
        <dbReference type="ChEBI" id="CHEBI:456216"/>
        <dbReference type="EC" id="6.3.2.8"/>
    </reaction>
</comment>
<dbReference type="Gene3D" id="3.90.190.20">
    <property type="entry name" value="Mur ligase, C-terminal domain"/>
    <property type="match status" value="1"/>
</dbReference>
<evidence type="ECO:0000256" key="3">
    <source>
        <dbReference type="ARBA" id="ARBA00012211"/>
    </source>
</evidence>
<evidence type="ECO:0000256" key="1">
    <source>
        <dbReference type="ARBA" id="ARBA00004496"/>
    </source>
</evidence>
<evidence type="ECO:0000256" key="10">
    <source>
        <dbReference type="ARBA" id="ARBA00022984"/>
    </source>
</evidence>
<keyword evidence="9" id="KW-0133">Cell shape</keyword>
<dbReference type="InterPro" id="IPR004101">
    <property type="entry name" value="Mur_ligase_C"/>
</dbReference>
<comment type="caution">
    <text evidence="18">The sequence shown here is derived from an EMBL/GenBank/DDBJ whole genome shotgun (WGS) entry which is preliminary data.</text>
</comment>
<proteinExistence type="inferred from homology"/>
<dbReference type="EC" id="6.3.2.8" evidence="3 14"/>
<evidence type="ECO:0000259" key="15">
    <source>
        <dbReference type="Pfam" id="PF01225"/>
    </source>
</evidence>
<dbReference type="UniPathway" id="UPA00219"/>
<dbReference type="GO" id="GO:0005524">
    <property type="term" value="F:ATP binding"/>
    <property type="evidence" value="ECO:0007669"/>
    <property type="project" value="UniProtKB-KW"/>
</dbReference>